<comment type="caution">
    <text evidence="1">The sequence shown here is derived from an EMBL/GenBank/DDBJ whole genome shotgun (WGS) entry which is preliminary data.</text>
</comment>
<dbReference type="Proteomes" id="UP001604336">
    <property type="component" value="Unassembled WGS sequence"/>
</dbReference>
<reference evidence="2" key="1">
    <citation type="submission" date="2024-07" db="EMBL/GenBank/DDBJ databases">
        <title>Two chromosome-level genome assemblies of Korean endemic species Abeliophyllum distichum and Forsythia ovata (Oleaceae).</title>
        <authorList>
            <person name="Jang H."/>
        </authorList>
    </citation>
    <scope>NUCLEOTIDE SEQUENCE [LARGE SCALE GENOMIC DNA]</scope>
</reference>
<proteinExistence type="predicted"/>
<dbReference type="EMBL" id="JBFOLK010000008">
    <property type="protein sequence ID" value="KAL2491542.1"/>
    <property type="molecule type" value="Genomic_DNA"/>
</dbReference>
<evidence type="ECO:0000313" key="1">
    <source>
        <dbReference type="EMBL" id="KAL2491542.1"/>
    </source>
</evidence>
<keyword evidence="2" id="KW-1185">Reference proteome</keyword>
<protein>
    <submittedName>
        <fullName evidence="1">Uncharacterized protein</fullName>
    </submittedName>
</protein>
<name>A0ABD1RV19_9LAMI</name>
<accession>A0ABD1RV19</accession>
<sequence length="120" mass="13750">MRTSRVSNFRLIDEPVEDEHGIGLDERGWEPVHGFYQAWEIFSSIKMDEQLVDVQNLYNILVDTELILSGPFQTADRPPLGSIAIHSLSMKSGLRLSFHFFFRELLNTYNLAPTQLGPNL</sequence>
<gene>
    <name evidence="1" type="ORF">Adt_27170</name>
</gene>
<dbReference type="AlphaFoldDB" id="A0ABD1RV19"/>
<organism evidence="1 2">
    <name type="scientific">Abeliophyllum distichum</name>
    <dbReference type="NCBI Taxonomy" id="126358"/>
    <lineage>
        <taxon>Eukaryota</taxon>
        <taxon>Viridiplantae</taxon>
        <taxon>Streptophyta</taxon>
        <taxon>Embryophyta</taxon>
        <taxon>Tracheophyta</taxon>
        <taxon>Spermatophyta</taxon>
        <taxon>Magnoliopsida</taxon>
        <taxon>eudicotyledons</taxon>
        <taxon>Gunneridae</taxon>
        <taxon>Pentapetalae</taxon>
        <taxon>asterids</taxon>
        <taxon>lamiids</taxon>
        <taxon>Lamiales</taxon>
        <taxon>Oleaceae</taxon>
        <taxon>Forsythieae</taxon>
        <taxon>Abeliophyllum</taxon>
    </lineage>
</organism>
<evidence type="ECO:0000313" key="2">
    <source>
        <dbReference type="Proteomes" id="UP001604336"/>
    </source>
</evidence>